<keyword evidence="2" id="KW-1015">Disulfide bond</keyword>
<organism evidence="4 5">
    <name type="scientific">Ophiocordyceps polyrhachis-furcata BCC 54312</name>
    <dbReference type="NCBI Taxonomy" id="1330021"/>
    <lineage>
        <taxon>Eukaryota</taxon>
        <taxon>Fungi</taxon>
        <taxon>Dikarya</taxon>
        <taxon>Ascomycota</taxon>
        <taxon>Pezizomycotina</taxon>
        <taxon>Sordariomycetes</taxon>
        <taxon>Hypocreomycetidae</taxon>
        <taxon>Hypocreales</taxon>
        <taxon>Ophiocordycipitaceae</taxon>
        <taxon>Ophiocordyceps</taxon>
    </lineage>
</organism>
<accession>A0A367LNQ2</accession>
<dbReference type="PRINTS" id="PR00421">
    <property type="entry name" value="THIOREDOXIN"/>
</dbReference>
<dbReference type="Gene3D" id="3.40.30.10">
    <property type="entry name" value="Glutaredoxin"/>
    <property type="match status" value="1"/>
</dbReference>
<dbReference type="InterPro" id="IPR013766">
    <property type="entry name" value="Thioredoxin_domain"/>
</dbReference>
<comment type="similarity">
    <text evidence="1">Belongs to the thioredoxin family.</text>
</comment>
<dbReference type="EMBL" id="LKCN02000001">
    <property type="protein sequence ID" value="RCI16011.1"/>
    <property type="molecule type" value="Genomic_DNA"/>
</dbReference>
<name>A0A367LNQ2_9HYPO</name>
<dbReference type="PROSITE" id="PS51352">
    <property type="entry name" value="THIOREDOXIN_2"/>
    <property type="match status" value="1"/>
</dbReference>
<comment type="caution">
    <text evidence="4">The sequence shown here is derived from an EMBL/GenBank/DDBJ whole genome shotgun (WGS) entry which is preliminary data.</text>
</comment>
<evidence type="ECO:0000313" key="4">
    <source>
        <dbReference type="EMBL" id="RCI16011.1"/>
    </source>
</evidence>
<dbReference type="Proteomes" id="UP000253664">
    <property type="component" value="Unassembled WGS sequence"/>
</dbReference>
<dbReference type="Pfam" id="PF00085">
    <property type="entry name" value="Thioredoxin"/>
    <property type="match status" value="1"/>
</dbReference>
<dbReference type="PANTHER" id="PTHR46115">
    <property type="entry name" value="THIOREDOXIN-LIKE PROTEIN 1"/>
    <property type="match status" value="1"/>
</dbReference>
<proteinExistence type="inferred from homology"/>
<sequence length="133" mass="14473">MDETDSCTSDKVPEISSMDQLDLLLRQNRFLVLQAHATWCGPCKAISPLFRQQAEDLAVPDLLAFARFDSGRAEELVNELGILTLPTFVFFEDGKKVRALAGANHAALQKAVEHIKAKADGASPAGDDDDNDC</sequence>
<keyword evidence="5" id="KW-1185">Reference proteome</keyword>
<evidence type="ECO:0000313" key="5">
    <source>
        <dbReference type="Proteomes" id="UP000253664"/>
    </source>
</evidence>
<dbReference type="InterPro" id="IPR036249">
    <property type="entry name" value="Thioredoxin-like_sf"/>
</dbReference>
<dbReference type="SUPFAM" id="SSF52833">
    <property type="entry name" value="Thioredoxin-like"/>
    <property type="match status" value="1"/>
</dbReference>
<dbReference type="CDD" id="cd02947">
    <property type="entry name" value="TRX_family"/>
    <property type="match status" value="1"/>
</dbReference>
<evidence type="ECO:0000256" key="2">
    <source>
        <dbReference type="ARBA" id="ARBA00023157"/>
    </source>
</evidence>
<reference evidence="4 5" key="1">
    <citation type="journal article" date="2015" name="BMC Genomics">
        <title>Insights from the genome of Ophiocordyceps polyrhachis-furcata to pathogenicity and host specificity in insect fungi.</title>
        <authorList>
            <person name="Wichadakul D."/>
            <person name="Kobmoo N."/>
            <person name="Ingsriswang S."/>
            <person name="Tangphatsornruang S."/>
            <person name="Chantasingh D."/>
            <person name="Luangsa-ard J.J."/>
            <person name="Eurwilaichitr L."/>
        </authorList>
    </citation>
    <scope>NUCLEOTIDE SEQUENCE [LARGE SCALE GENOMIC DNA]</scope>
    <source>
        <strain evidence="4 5">BCC 54312</strain>
    </source>
</reference>
<feature type="domain" description="Thioredoxin" evidence="3">
    <location>
        <begin position="1"/>
        <end position="117"/>
    </location>
</feature>
<dbReference type="AlphaFoldDB" id="A0A367LNQ2"/>
<evidence type="ECO:0000256" key="1">
    <source>
        <dbReference type="ARBA" id="ARBA00008987"/>
    </source>
</evidence>
<protein>
    <recommendedName>
        <fullName evidence="3">Thioredoxin domain-containing protein</fullName>
    </recommendedName>
</protein>
<evidence type="ECO:0000259" key="3">
    <source>
        <dbReference type="PROSITE" id="PS51352"/>
    </source>
</evidence>
<dbReference type="STRING" id="1330021.A0A367LNQ2"/>
<gene>
    <name evidence="4" type="ORF">L249_2501</name>
</gene>
<dbReference type="OrthoDB" id="10263751at2759"/>